<protein>
    <submittedName>
        <fullName evidence="6">Related to RKM4 - ribosomal lysine methyltransferase</fullName>
    </submittedName>
</protein>
<organism evidence="6 7">
    <name type="scientific">Pseudozyma flocculosa</name>
    <dbReference type="NCBI Taxonomy" id="84751"/>
    <lineage>
        <taxon>Eukaryota</taxon>
        <taxon>Fungi</taxon>
        <taxon>Dikarya</taxon>
        <taxon>Basidiomycota</taxon>
        <taxon>Ustilaginomycotina</taxon>
        <taxon>Ustilaginomycetes</taxon>
        <taxon>Ustilaginales</taxon>
        <taxon>Ustilaginaceae</taxon>
        <taxon>Pseudozyma</taxon>
    </lineage>
</organism>
<dbReference type="SMART" id="SM00317">
    <property type="entry name" value="SET"/>
    <property type="match status" value="1"/>
</dbReference>
<dbReference type="Gene3D" id="3.90.1410.10">
    <property type="entry name" value="set domain protein methyltransferase, domain 1"/>
    <property type="match status" value="3"/>
</dbReference>
<dbReference type="Proteomes" id="UP000323386">
    <property type="component" value="Unassembled WGS sequence"/>
</dbReference>
<dbReference type="InterPro" id="IPR050600">
    <property type="entry name" value="SETD3_SETD6_MTase"/>
</dbReference>
<accession>A0A5C3EXT3</accession>
<feature type="compositionally biased region" description="Acidic residues" evidence="4">
    <location>
        <begin position="367"/>
        <end position="391"/>
    </location>
</feature>
<reference evidence="6 7" key="1">
    <citation type="submission" date="2018-03" db="EMBL/GenBank/DDBJ databases">
        <authorList>
            <person name="Guldener U."/>
        </authorList>
    </citation>
    <scope>NUCLEOTIDE SEQUENCE [LARGE SCALE GENOMIC DNA]</scope>
    <source>
        <strain evidence="6 7">DAOM196992</strain>
    </source>
</reference>
<dbReference type="PANTHER" id="PTHR13271:SF152">
    <property type="entry name" value="UBIQUITIN-LIKE DOMAIN-CONTAINING PROTEIN"/>
    <property type="match status" value="1"/>
</dbReference>
<evidence type="ECO:0000259" key="5">
    <source>
        <dbReference type="PROSITE" id="PS50280"/>
    </source>
</evidence>
<feature type="region of interest" description="Disordered" evidence="4">
    <location>
        <begin position="1"/>
        <end position="34"/>
    </location>
</feature>
<dbReference type="InterPro" id="IPR046341">
    <property type="entry name" value="SET_dom_sf"/>
</dbReference>
<dbReference type="InterPro" id="IPR001214">
    <property type="entry name" value="SET_dom"/>
</dbReference>
<dbReference type="InterPro" id="IPR036464">
    <property type="entry name" value="Rubisco_LSMT_subst-bd_sf"/>
</dbReference>
<evidence type="ECO:0000256" key="2">
    <source>
        <dbReference type="ARBA" id="ARBA00022679"/>
    </source>
</evidence>
<evidence type="ECO:0000256" key="1">
    <source>
        <dbReference type="ARBA" id="ARBA00022603"/>
    </source>
</evidence>
<dbReference type="AlphaFoldDB" id="A0A5C3EXT3"/>
<evidence type="ECO:0000313" key="7">
    <source>
        <dbReference type="Proteomes" id="UP000323386"/>
    </source>
</evidence>
<dbReference type="SUPFAM" id="SSF82199">
    <property type="entry name" value="SET domain"/>
    <property type="match status" value="2"/>
</dbReference>
<dbReference type="PANTHER" id="PTHR13271">
    <property type="entry name" value="UNCHARACTERIZED PUTATIVE METHYLTRANSFERASE"/>
    <property type="match status" value="1"/>
</dbReference>
<feature type="compositionally biased region" description="Acidic residues" evidence="4">
    <location>
        <begin position="182"/>
        <end position="192"/>
    </location>
</feature>
<dbReference type="PROSITE" id="PS50280">
    <property type="entry name" value="SET"/>
    <property type="match status" value="1"/>
</dbReference>
<gene>
    <name evidence="6" type="ORF">PSFLO_02526</name>
</gene>
<keyword evidence="3" id="KW-0949">S-adenosyl-L-methionine</keyword>
<sequence length="707" mass="77109">MTDPSSSSSLSATTSAPAQQQQERRRQTTSPTEARFLRWFRTSGGTLDARCRIQPIEGMGRGMVALEPIPANTTIFTIPRHVLLNLNTSALSAAIAASPDEAAKATWAEIQKKGWLPLILAMLWERRRASLESIGATTTAAAAISANGADADVSMDDVDAPPRPDRDSVAALRSQDENAAAADDDDDDEGVEDPSNPYATSPRPPGQQRWGPYFDIMPSRFSTPMFWPASDLAHLEGTSIVDKIARDQAEADYHSHLLPFVRAHPLLFGPPNDVETWYDLDSYHVMGSRILSRSFHVKSRKRGREGEAVDMDERPDDGDDQDDDGDEEVGEVMDDEQEGHEEGPDGDDGANDNDDEQAGDETRDTHDDDDGDGSDNDSDSSDDDDEDEAEQVSDISMTPMADMLNARFASDNARLFYKSHLLCMRTTRDVEAGAQIFNTYADPPNSDLLRRYGHVDEPNGNDVVELHSDLVVRAAVEVVAARTGTRSERAAVERDLAERRAWACSSLGIEEVYILGYLFPPSDAPPHRPDPQRPTAKQLKAAATGGGIDEELVALARILAMPREAFDKAKAKGKGPSARIESVEVHAASASASGPKKEVRVETSQILIDAIALRLATLPGGADVKADELLLYPGTGGAAARELGENERKALVVRLGEKRVLLDQKRTIEYVLDRIKADARDREKEKREAAKRKGAGDKDKGGKKARR</sequence>
<evidence type="ECO:0000256" key="3">
    <source>
        <dbReference type="ARBA" id="ARBA00022691"/>
    </source>
</evidence>
<feature type="compositionally biased region" description="Acidic residues" evidence="4">
    <location>
        <begin position="308"/>
        <end position="359"/>
    </location>
</feature>
<feature type="compositionally biased region" description="Low complexity" evidence="4">
    <location>
        <begin position="1"/>
        <end position="21"/>
    </location>
</feature>
<feature type="region of interest" description="Disordered" evidence="4">
    <location>
        <begin position="679"/>
        <end position="707"/>
    </location>
</feature>
<dbReference type="SUPFAM" id="SSF81822">
    <property type="entry name" value="RuBisCo LSMT C-terminal, substrate-binding domain"/>
    <property type="match status" value="1"/>
</dbReference>
<evidence type="ECO:0000256" key="4">
    <source>
        <dbReference type="SAM" id="MobiDB-lite"/>
    </source>
</evidence>
<keyword evidence="1 6" id="KW-0489">Methyltransferase</keyword>
<feature type="compositionally biased region" description="Basic and acidic residues" evidence="4">
    <location>
        <begin position="679"/>
        <end position="688"/>
    </location>
</feature>
<dbReference type="EMBL" id="OOIP01000006">
    <property type="protein sequence ID" value="SPO37054.1"/>
    <property type="molecule type" value="Genomic_DNA"/>
</dbReference>
<dbReference type="GO" id="GO:0016279">
    <property type="term" value="F:protein-lysine N-methyltransferase activity"/>
    <property type="evidence" value="ECO:0007669"/>
    <property type="project" value="TreeGrafter"/>
</dbReference>
<keyword evidence="2 6" id="KW-0808">Transferase</keyword>
<feature type="region of interest" description="Disordered" evidence="4">
    <location>
        <begin position="296"/>
        <end position="398"/>
    </location>
</feature>
<feature type="region of interest" description="Disordered" evidence="4">
    <location>
        <begin position="152"/>
        <end position="214"/>
    </location>
</feature>
<feature type="domain" description="SET" evidence="5">
    <location>
        <begin position="49"/>
        <end position="441"/>
    </location>
</feature>
<keyword evidence="7" id="KW-1185">Reference proteome</keyword>
<feature type="compositionally biased region" description="Basic and acidic residues" evidence="4">
    <location>
        <begin position="694"/>
        <end position="707"/>
    </location>
</feature>
<dbReference type="Pfam" id="PF00856">
    <property type="entry name" value="SET"/>
    <property type="match status" value="1"/>
</dbReference>
<name>A0A5C3EXT3_9BASI</name>
<dbReference type="Gene3D" id="3.90.1420.10">
    <property type="entry name" value="Rubisco LSMT, substrate-binding domain"/>
    <property type="match status" value="1"/>
</dbReference>
<evidence type="ECO:0000313" key="6">
    <source>
        <dbReference type="EMBL" id="SPO37054.1"/>
    </source>
</evidence>
<proteinExistence type="predicted"/>
<dbReference type="GO" id="GO:0032259">
    <property type="term" value="P:methylation"/>
    <property type="evidence" value="ECO:0007669"/>
    <property type="project" value="UniProtKB-KW"/>
</dbReference>
<dbReference type="OrthoDB" id="341421at2759"/>